<dbReference type="AlphaFoldDB" id="U4LGR1"/>
<gene>
    <name evidence="1" type="ORF">PCON_09084</name>
</gene>
<keyword evidence="2" id="KW-1185">Reference proteome</keyword>
<proteinExistence type="predicted"/>
<evidence type="ECO:0000313" key="2">
    <source>
        <dbReference type="Proteomes" id="UP000018144"/>
    </source>
</evidence>
<evidence type="ECO:0000313" key="1">
    <source>
        <dbReference type="EMBL" id="CCX30717.1"/>
    </source>
</evidence>
<protein>
    <submittedName>
        <fullName evidence="1">Uncharacterized protein</fullName>
    </submittedName>
</protein>
<sequence>MKDANICFHLEAPFDRKVTSYIVSLGCCIFYDQRGCKGNPMFSALNRSHSRLGPEHDDRMRSFYCVKTC</sequence>
<accession>U4LGR1</accession>
<organism evidence="1 2">
    <name type="scientific">Pyronema omphalodes (strain CBS 100304)</name>
    <name type="common">Pyronema confluens</name>
    <dbReference type="NCBI Taxonomy" id="1076935"/>
    <lineage>
        <taxon>Eukaryota</taxon>
        <taxon>Fungi</taxon>
        <taxon>Dikarya</taxon>
        <taxon>Ascomycota</taxon>
        <taxon>Pezizomycotina</taxon>
        <taxon>Pezizomycetes</taxon>
        <taxon>Pezizales</taxon>
        <taxon>Pyronemataceae</taxon>
        <taxon>Pyronema</taxon>
    </lineage>
</organism>
<reference evidence="1 2" key="1">
    <citation type="journal article" date="2013" name="PLoS Genet.">
        <title>The genome and development-dependent transcriptomes of Pyronema confluens: a window into fungal evolution.</title>
        <authorList>
            <person name="Traeger S."/>
            <person name="Altegoer F."/>
            <person name="Freitag M."/>
            <person name="Gabaldon T."/>
            <person name="Kempken F."/>
            <person name="Kumar A."/>
            <person name="Marcet-Houben M."/>
            <person name="Poggeler S."/>
            <person name="Stajich J.E."/>
            <person name="Nowrousian M."/>
        </authorList>
    </citation>
    <scope>NUCLEOTIDE SEQUENCE [LARGE SCALE GENOMIC DNA]</scope>
    <source>
        <strain evidence="2">CBS 100304</strain>
        <tissue evidence="1">Vegetative mycelium</tissue>
    </source>
</reference>
<dbReference type="EMBL" id="HF935466">
    <property type="protein sequence ID" value="CCX30717.1"/>
    <property type="molecule type" value="Genomic_DNA"/>
</dbReference>
<dbReference type="Proteomes" id="UP000018144">
    <property type="component" value="Unassembled WGS sequence"/>
</dbReference>
<name>U4LGR1_PYROM</name>